<dbReference type="Gene3D" id="2.130.10.10">
    <property type="entry name" value="YVTN repeat-like/Quinoprotein amine dehydrogenase"/>
    <property type="match status" value="4"/>
</dbReference>
<dbReference type="PANTHER" id="PTHR43739">
    <property type="entry name" value="XYLOGLUCANASE (EUROFUNG)"/>
    <property type="match status" value="1"/>
</dbReference>
<comment type="caution">
    <text evidence="4">The sequence shown here is derived from an EMBL/GenBank/DDBJ whole genome shotgun (WGS) entry which is preliminary data.</text>
</comment>
<dbReference type="OrthoDB" id="9757947at2"/>
<name>A0A023BNE9_9FLAO</name>
<dbReference type="Pfam" id="PF18962">
    <property type="entry name" value="Por_Secre_tail"/>
    <property type="match status" value="1"/>
</dbReference>
<dbReference type="EMBL" id="AQRA01000015">
    <property type="protein sequence ID" value="EZH71484.1"/>
    <property type="molecule type" value="Genomic_DNA"/>
</dbReference>
<evidence type="ECO:0000256" key="2">
    <source>
        <dbReference type="SAM" id="SignalP"/>
    </source>
</evidence>
<dbReference type="STRING" id="1317122.ATO12_07230"/>
<evidence type="ECO:0000259" key="3">
    <source>
        <dbReference type="Pfam" id="PF18962"/>
    </source>
</evidence>
<dbReference type="InterPro" id="IPR026444">
    <property type="entry name" value="Secre_tail"/>
</dbReference>
<gene>
    <name evidence="4" type="ORF">ATO12_07230</name>
</gene>
<dbReference type="RefSeq" id="WP_034247240.1">
    <property type="nucleotide sequence ID" value="NZ_AQRA01000015.1"/>
</dbReference>
<evidence type="ECO:0000313" key="5">
    <source>
        <dbReference type="Proteomes" id="UP000023541"/>
    </source>
</evidence>
<feature type="signal peptide" evidence="2">
    <location>
        <begin position="1"/>
        <end position="21"/>
    </location>
</feature>
<sequence length="1171" mass="128692">MTQKIYFRKLAILIFLLFVYAACDKNQEQKHTEIQAVANVKSPKKKKDYNKKKGIEIIAEYKANLLKPIGAEESTYKDGFLMTEHQKALKNMSTAKNSSIIKWKERGPVNVPGRIRGIVVAPDNDDKWYAGTVGGGLWVTEDAGTTWENLTDYKVPNLSTSTVAVGTSDPETLYLGTGEPFNNLDAVGGVGVLKSVNGGRSWEYLNNTKNFGGIGRLALNPDNENNLVVASRNGIYVTSDGGATWQNTYSGGNVQDLNYDPTNFNTLYGGVNSVGVIKSIDGGLTWDLVLNKDDYNSNHSRFELDVSPANPNRVFISVYTGSGGATTAVNTDFYLTSDAGKTFRLIGYEGTPASGNLITGQGWYDNIIRAHPFNENVFYAGGVVMHRVQIVKAGTGIKSKSKDGPVSYTFQPIAAGYNGELNDYVHVDQHGLTWIKKRKEKKFKLILANDGGIYHTDYLFEPGTTLNDWSTSAVGLNCTQFYGADKRNGTEDYIAGAQDNGTWISLTENGANDETGYQFIIGGDGFEVLWNYDNPNEFIGGSQFNGFVRYENGQGFNARHGESGAGTSPFYSKITNSNNNPNVLFSPSISGVWRSPDFAKSWQLTSIPNNFSVGASSSLDVSVSTANPDIVWAGNAMTESGSYVIHVSKNNGLSYEPTALFSDPRDGVNHNYFISGVETSSTNENRAYVLFSGQGAAKILKTEDLGQTWVDISGFSTGEDRGFPDVAIHSLVEMPFDEDRIWVGTDIGVFQTLDGGAHWSLLAGLPAFSVWQMKIVNNEVVMATHGRGVWTATLEELDGYEPPAYYAPPTITAAAQESVENQNAAITYVQENEDIEKIIVYLDEEEIAQITDNIEQGTEFTYTIENLTEGNHTVGFRAVDNAGDTSVVSSALFDIIDYTVPKNLVSITTFEASDVYTFGGEFVINTINETVSQAVLNNSDHPYLNDSEYRTVLRHPIIVNTENGNFRYEDVAITEFDPAPGQFYDYVAIEASSNLKDWVRLDTYDAQRFPEWTDAFNSGPSPAINDELFKEQSINLLDFFQEGDIIAMRFRLVSDPLYTSFGWAIRSINAPEQQLVAEEQEEVVQSPRSSEGALLYPTISNGEVQISSGTTINNSVVEIYGISGRLVYSKRIGTLNESQQTLFLENLKSGMYLVKVFGDGGLANTTRIVIR</sequence>
<dbReference type="eggNOG" id="COG4447">
    <property type="taxonomic scope" value="Bacteria"/>
</dbReference>
<protein>
    <recommendedName>
        <fullName evidence="3">Secretion system C-terminal sorting domain-containing protein</fullName>
    </recommendedName>
</protein>
<dbReference type="AlphaFoldDB" id="A0A023BNE9"/>
<dbReference type="InterPro" id="IPR015943">
    <property type="entry name" value="WD40/YVTN_repeat-like_dom_sf"/>
</dbReference>
<dbReference type="Gene3D" id="2.60.40.10">
    <property type="entry name" value="Immunoglobulins"/>
    <property type="match status" value="1"/>
</dbReference>
<organism evidence="4 5">
    <name type="scientific">Aquimarina atlantica</name>
    <dbReference type="NCBI Taxonomy" id="1317122"/>
    <lineage>
        <taxon>Bacteria</taxon>
        <taxon>Pseudomonadati</taxon>
        <taxon>Bacteroidota</taxon>
        <taxon>Flavobacteriia</taxon>
        <taxon>Flavobacteriales</taxon>
        <taxon>Flavobacteriaceae</taxon>
        <taxon>Aquimarina</taxon>
    </lineage>
</organism>
<dbReference type="InterPro" id="IPR013783">
    <property type="entry name" value="Ig-like_fold"/>
</dbReference>
<feature type="chain" id="PRO_5001517026" description="Secretion system C-terminal sorting domain-containing protein" evidence="2">
    <location>
        <begin position="22"/>
        <end position="1171"/>
    </location>
</feature>
<evidence type="ECO:0000313" key="4">
    <source>
        <dbReference type="EMBL" id="EZH71484.1"/>
    </source>
</evidence>
<evidence type="ECO:0000256" key="1">
    <source>
        <dbReference type="ARBA" id="ARBA00022729"/>
    </source>
</evidence>
<dbReference type="Proteomes" id="UP000023541">
    <property type="component" value="Unassembled WGS sequence"/>
</dbReference>
<dbReference type="SUPFAM" id="SSF110296">
    <property type="entry name" value="Oligoxyloglucan reducing end-specific cellobiohydrolase"/>
    <property type="match status" value="2"/>
</dbReference>
<dbReference type="NCBIfam" id="TIGR04183">
    <property type="entry name" value="Por_Secre_tail"/>
    <property type="match status" value="1"/>
</dbReference>
<reference evidence="4 5" key="1">
    <citation type="submission" date="2014-04" db="EMBL/GenBank/DDBJ databases">
        <title>Aquimarina sp. 22II-S11-z7 Genome Sequencing.</title>
        <authorList>
            <person name="Lai Q."/>
        </authorList>
    </citation>
    <scope>NUCLEOTIDE SEQUENCE [LARGE SCALE GENOMIC DNA]</scope>
    <source>
        <strain evidence="4 5">22II-S11-z7</strain>
    </source>
</reference>
<keyword evidence="1 2" id="KW-0732">Signal</keyword>
<feature type="domain" description="Secretion system C-terminal sorting" evidence="3">
    <location>
        <begin position="1095"/>
        <end position="1162"/>
    </location>
</feature>
<accession>A0A023BNE9</accession>
<keyword evidence="5" id="KW-1185">Reference proteome</keyword>
<dbReference type="GO" id="GO:0010411">
    <property type="term" value="P:xyloglucan metabolic process"/>
    <property type="evidence" value="ECO:0007669"/>
    <property type="project" value="TreeGrafter"/>
</dbReference>
<proteinExistence type="predicted"/>
<dbReference type="PANTHER" id="PTHR43739:SF5">
    <property type="entry name" value="EXO-ALPHA-SIALIDASE"/>
    <property type="match status" value="1"/>
</dbReference>
<dbReference type="InterPro" id="IPR052025">
    <property type="entry name" value="Xyloglucanase_GH74"/>
</dbReference>